<dbReference type="InterPro" id="IPR038820">
    <property type="entry name" value="CCDC171"/>
</dbReference>
<sequence>AILQQEIFEFSQKLHSAEVECCSLHLQLAEFKLTFSEMQKDVDKAHKLQEQLNALQHVSIFDLETILLKTNIQEELENALQQEREERLLLQEREQLLQEVINRLELHTRADTERGQDSNVSLMLRFPSDAMEYMRRDQVLNRQKRLLKDMEQDRQRLRE</sequence>
<feature type="non-terminal residue" evidence="1">
    <location>
        <position position="1"/>
    </location>
</feature>
<evidence type="ECO:0000313" key="1">
    <source>
        <dbReference type="EMBL" id="NXD31098.1"/>
    </source>
</evidence>
<dbReference type="OrthoDB" id="287623at2759"/>
<accession>A0A851UR03</accession>
<proteinExistence type="predicted"/>
<keyword evidence="2" id="KW-1185">Reference proteome</keyword>
<evidence type="ECO:0000313" key="2">
    <source>
        <dbReference type="Proteomes" id="UP000623542"/>
    </source>
</evidence>
<reference evidence="1" key="1">
    <citation type="submission" date="2019-09" db="EMBL/GenBank/DDBJ databases">
        <title>Bird 10,000 Genomes (B10K) Project - Family phase.</title>
        <authorList>
            <person name="Zhang G."/>
        </authorList>
    </citation>
    <scope>NUCLEOTIDE SEQUENCE</scope>
    <source>
        <strain evidence="1">B10K-IZCAS-20218</strain>
        <tissue evidence="1">Blood</tissue>
    </source>
</reference>
<dbReference type="EMBL" id="WBNG01001844">
    <property type="protein sequence ID" value="NXD31098.1"/>
    <property type="molecule type" value="Genomic_DNA"/>
</dbReference>
<feature type="non-terminal residue" evidence="1">
    <location>
        <position position="159"/>
    </location>
</feature>
<dbReference type="PANTHER" id="PTHR47899:SF1">
    <property type="entry name" value="COILED-COIL DOMAIN-CONTAINING PROTEIN 171"/>
    <property type="match status" value="1"/>
</dbReference>
<name>A0A851UR03_9PASS</name>
<gene>
    <name evidence="1" type="primary">Ccdc171_3</name>
    <name evidence="1" type="ORF">ELAFOR_R11277</name>
</gene>
<organism evidence="1 2">
    <name type="scientific">Elachura formosa</name>
    <name type="common">spotted wren-babbler</name>
    <dbReference type="NCBI Taxonomy" id="1463973"/>
    <lineage>
        <taxon>Eukaryota</taxon>
        <taxon>Metazoa</taxon>
        <taxon>Chordata</taxon>
        <taxon>Craniata</taxon>
        <taxon>Vertebrata</taxon>
        <taxon>Euteleostomi</taxon>
        <taxon>Archelosauria</taxon>
        <taxon>Archosauria</taxon>
        <taxon>Dinosauria</taxon>
        <taxon>Saurischia</taxon>
        <taxon>Theropoda</taxon>
        <taxon>Coelurosauria</taxon>
        <taxon>Aves</taxon>
        <taxon>Neognathae</taxon>
        <taxon>Neoaves</taxon>
        <taxon>Telluraves</taxon>
        <taxon>Australaves</taxon>
        <taxon>Passeriformes</taxon>
        <taxon>Elachuridae</taxon>
        <taxon>Elachura</taxon>
    </lineage>
</organism>
<dbReference type="PANTHER" id="PTHR47899">
    <property type="entry name" value="COILED-COIL DOMAIN-CONTAINING PROTEIN 171"/>
    <property type="match status" value="1"/>
</dbReference>
<protein>
    <submittedName>
        <fullName evidence="1">CC171 protein</fullName>
    </submittedName>
</protein>
<comment type="caution">
    <text evidence="1">The sequence shown here is derived from an EMBL/GenBank/DDBJ whole genome shotgun (WGS) entry which is preliminary data.</text>
</comment>
<dbReference type="AlphaFoldDB" id="A0A851UR03"/>
<dbReference type="Proteomes" id="UP000623542">
    <property type="component" value="Unassembled WGS sequence"/>
</dbReference>